<dbReference type="AlphaFoldDB" id="A0AAE0ZLD7"/>
<evidence type="ECO:0000313" key="3">
    <source>
        <dbReference type="Proteomes" id="UP001283361"/>
    </source>
</evidence>
<name>A0AAE0ZLD7_9GAST</name>
<feature type="compositionally biased region" description="Basic and acidic residues" evidence="1">
    <location>
        <begin position="1"/>
        <end position="22"/>
    </location>
</feature>
<protein>
    <submittedName>
        <fullName evidence="2">Uncharacterized protein</fullName>
    </submittedName>
</protein>
<dbReference type="Proteomes" id="UP001283361">
    <property type="component" value="Unassembled WGS sequence"/>
</dbReference>
<gene>
    <name evidence="2" type="ORF">RRG08_020696</name>
</gene>
<keyword evidence="3" id="KW-1185">Reference proteome</keyword>
<feature type="region of interest" description="Disordered" evidence="1">
    <location>
        <begin position="1"/>
        <end position="29"/>
    </location>
</feature>
<reference evidence="2" key="1">
    <citation type="journal article" date="2023" name="G3 (Bethesda)">
        <title>A reference genome for the long-term kleptoplast-retaining sea slug Elysia crispata morphotype clarki.</title>
        <authorList>
            <person name="Eastman K.E."/>
            <person name="Pendleton A.L."/>
            <person name="Shaikh M.A."/>
            <person name="Suttiyut T."/>
            <person name="Ogas R."/>
            <person name="Tomko P."/>
            <person name="Gavelis G."/>
            <person name="Widhalm J.R."/>
            <person name="Wisecaver J.H."/>
        </authorList>
    </citation>
    <scope>NUCLEOTIDE SEQUENCE</scope>
    <source>
        <strain evidence="2">ECLA1</strain>
    </source>
</reference>
<dbReference type="EMBL" id="JAWDGP010003698">
    <property type="protein sequence ID" value="KAK3771608.1"/>
    <property type="molecule type" value="Genomic_DNA"/>
</dbReference>
<proteinExistence type="predicted"/>
<evidence type="ECO:0000256" key="1">
    <source>
        <dbReference type="SAM" id="MobiDB-lite"/>
    </source>
</evidence>
<sequence>MVDGGERNAEGDGTERARETKEIVQQMGTTSYRDKWEQTLLSCLVAVCLHIIDPCMTCALASSTDQKSQNRGSPDGNNTT</sequence>
<accession>A0AAE0ZLD7</accession>
<comment type="caution">
    <text evidence="2">The sequence shown here is derived from an EMBL/GenBank/DDBJ whole genome shotgun (WGS) entry which is preliminary data.</text>
</comment>
<organism evidence="2 3">
    <name type="scientific">Elysia crispata</name>
    <name type="common">lettuce slug</name>
    <dbReference type="NCBI Taxonomy" id="231223"/>
    <lineage>
        <taxon>Eukaryota</taxon>
        <taxon>Metazoa</taxon>
        <taxon>Spiralia</taxon>
        <taxon>Lophotrochozoa</taxon>
        <taxon>Mollusca</taxon>
        <taxon>Gastropoda</taxon>
        <taxon>Heterobranchia</taxon>
        <taxon>Euthyneura</taxon>
        <taxon>Panpulmonata</taxon>
        <taxon>Sacoglossa</taxon>
        <taxon>Placobranchoidea</taxon>
        <taxon>Plakobranchidae</taxon>
        <taxon>Elysia</taxon>
    </lineage>
</organism>
<evidence type="ECO:0000313" key="2">
    <source>
        <dbReference type="EMBL" id="KAK3771608.1"/>
    </source>
</evidence>